<evidence type="ECO:0000256" key="2">
    <source>
        <dbReference type="ARBA" id="ARBA00022659"/>
    </source>
</evidence>
<keyword evidence="8" id="KW-1185">Reference proteome</keyword>
<dbReference type="PANTHER" id="PTHR45785">
    <property type="entry name" value="COMPLEMENT FACTOR H-RELATED"/>
    <property type="match status" value="1"/>
</dbReference>
<evidence type="ECO:0000313" key="7">
    <source>
        <dbReference type="EMBL" id="KAG7165956.1"/>
    </source>
</evidence>
<comment type="caution">
    <text evidence="5">Lacks conserved residue(s) required for the propagation of feature annotation.</text>
</comment>
<dbReference type="InterPro" id="IPR035976">
    <property type="entry name" value="Sushi/SCR/CCP_sf"/>
</dbReference>
<evidence type="ECO:0000256" key="4">
    <source>
        <dbReference type="ARBA" id="ARBA00023157"/>
    </source>
</evidence>
<dbReference type="Gene3D" id="2.10.70.10">
    <property type="entry name" value="Complement Module, domain 1"/>
    <property type="match status" value="2"/>
</dbReference>
<comment type="subcellular location">
    <subcellularLocation>
        <location evidence="1">Virion</location>
    </subcellularLocation>
</comment>
<gene>
    <name evidence="7" type="primary">Cfhr4-L2</name>
    <name evidence="7" type="ORF">Hamer_G011873</name>
</gene>
<comment type="caution">
    <text evidence="7">The sequence shown here is derived from an EMBL/GenBank/DDBJ whole genome shotgun (WGS) entry which is preliminary data.</text>
</comment>
<evidence type="ECO:0000313" key="8">
    <source>
        <dbReference type="Proteomes" id="UP000747542"/>
    </source>
</evidence>
<dbReference type="AlphaFoldDB" id="A0A8J5K0K4"/>
<evidence type="ECO:0000256" key="5">
    <source>
        <dbReference type="PROSITE-ProRule" id="PRU00302"/>
    </source>
</evidence>
<dbReference type="SMART" id="SM00032">
    <property type="entry name" value="CCP"/>
    <property type="match status" value="3"/>
</dbReference>
<evidence type="ECO:0000256" key="1">
    <source>
        <dbReference type="ARBA" id="ARBA00004328"/>
    </source>
</evidence>
<name>A0A8J5K0K4_HOMAM</name>
<reference evidence="7" key="1">
    <citation type="journal article" date="2021" name="Sci. Adv.">
        <title>The American lobster genome reveals insights on longevity, neural, and immune adaptations.</title>
        <authorList>
            <person name="Polinski J.M."/>
            <person name="Zimin A.V."/>
            <person name="Clark K.F."/>
            <person name="Kohn A.B."/>
            <person name="Sadowski N."/>
            <person name="Timp W."/>
            <person name="Ptitsyn A."/>
            <person name="Khanna P."/>
            <person name="Romanova D.Y."/>
            <person name="Williams P."/>
            <person name="Greenwood S.J."/>
            <person name="Moroz L.L."/>
            <person name="Walt D.R."/>
            <person name="Bodnar A.G."/>
        </authorList>
    </citation>
    <scope>NUCLEOTIDE SEQUENCE</scope>
    <source>
        <strain evidence="7">GMGI-L3</strain>
    </source>
</reference>
<dbReference type="InterPro" id="IPR051503">
    <property type="entry name" value="ComplSys_Reg/VirEntry_Med"/>
</dbReference>
<dbReference type="Proteomes" id="UP000747542">
    <property type="component" value="Unassembled WGS sequence"/>
</dbReference>
<keyword evidence="4" id="KW-1015">Disulfide bond</keyword>
<organism evidence="7 8">
    <name type="scientific">Homarus americanus</name>
    <name type="common">American lobster</name>
    <dbReference type="NCBI Taxonomy" id="6706"/>
    <lineage>
        <taxon>Eukaryota</taxon>
        <taxon>Metazoa</taxon>
        <taxon>Ecdysozoa</taxon>
        <taxon>Arthropoda</taxon>
        <taxon>Crustacea</taxon>
        <taxon>Multicrustacea</taxon>
        <taxon>Malacostraca</taxon>
        <taxon>Eumalacostraca</taxon>
        <taxon>Eucarida</taxon>
        <taxon>Decapoda</taxon>
        <taxon>Pleocyemata</taxon>
        <taxon>Astacidea</taxon>
        <taxon>Nephropoidea</taxon>
        <taxon>Nephropidae</taxon>
        <taxon>Homarus</taxon>
    </lineage>
</organism>
<sequence length="306" mass="33397">MTRTWTGDTAVSTTAQYTCSRGYFVEGTEGNTSQSLMCTGQLGQWLPLLLPCLEFPVCLLKNITVPQHINVTQEAKSQYINGTVNYTCPELMTTMAGDTVQTLTCLYTRRRYAFVPGVVSPCDVCSEEPMAENAVADWKPSITWTVHMTVMFTCTAGYSTGVNTNTGVFTCTNTGWTTPDACYEGCAGEPIVANASTAWSNTVIWKEGMTLVFTCVDGYITDPDNTTGVLTCNTTGWTTRDECYEACAQEPTIANATTVWVNTETWTEGMTVLFTCIESFLTDAGSNTGVINCSLTGWRTDDVCYK</sequence>
<accession>A0A8J5K0K4</accession>
<keyword evidence="3" id="KW-0732">Signal</keyword>
<dbReference type="SUPFAM" id="SSF57535">
    <property type="entry name" value="Complement control module/SCR domain"/>
    <property type="match status" value="1"/>
</dbReference>
<evidence type="ECO:0000259" key="6">
    <source>
        <dbReference type="PROSITE" id="PS50923"/>
    </source>
</evidence>
<feature type="non-terminal residue" evidence="7">
    <location>
        <position position="1"/>
    </location>
</feature>
<dbReference type="EMBL" id="JAHLQT010023139">
    <property type="protein sequence ID" value="KAG7165956.1"/>
    <property type="molecule type" value="Genomic_DNA"/>
</dbReference>
<proteinExistence type="predicted"/>
<evidence type="ECO:0000256" key="3">
    <source>
        <dbReference type="ARBA" id="ARBA00022729"/>
    </source>
</evidence>
<dbReference type="InterPro" id="IPR000436">
    <property type="entry name" value="Sushi_SCR_CCP_dom"/>
</dbReference>
<dbReference type="PANTHER" id="PTHR45785:SF2">
    <property type="entry name" value="COMPLEMENT FACTOR H-RELATED"/>
    <property type="match status" value="1"/>
</dbReference>
<dbReference type="PROSITE" id="PS50923">
    <property type="entry name" value="SUSHI"/>
    <property type="match status" value="1"/>
</dbReference>
<feature type="domain" description="Sushi" evidence="6">
    <location>
        <begin position="123"/>
        <end position="184"/>
    </location>
</feature>
<protein>
    <submittedName>
        <fullName evidence="7">Complement factor H-related protein 4-like 2</fullName>
    </submittedName>
</protein>
<keyword evidence="2 5" id="KW-0768">Sushi</keyword>